<dbReference type="InterPro" id="IPR002020">
    <property type="entry name" value="Citrate_synthase"/>
</dbReference>
<organism evidence="2">
    <name type="scientific">hydrothermal vent metagenome</name>
    <dbReference type="NCBI Taxonomy" id="652676"/>
    <lineage>
        <taxon>unclassified sequences</taxon>
        <taxon>metagenomes</taxon>
        <taxon>ecological metagenomes</taxon>
    </lineage>
</organism>
<dbReference type="AlphaFoldDB" id="A0A3B0RYT8"/>
<name>A0A3B0RYT8_9ZZZZ</name>
<keyword evidence="2" id="KW-0808">Transferase</keyword>
<dbReference type="Pfam" id="PF00285">
    <property type="entry name" value="Citrate_synt"/>
    <property type="match status" value="1"/>
</dbReference>
<protein>
    <submittedName>
        <fullName evidence="2">Citrate synthase (Si)</fullName>
        <ecNumber evidence="2">2.3.3.1</ecNumber>
    </submittedName>
</protein>
<accession>A0A3B0RYT8</accession>
<proteinExistence type="predicted"/>
<reference evidence="2" key="1">
    <citation type="submission" date="2018-06" db="EMBL/GenBank/DDBJ databases">
        <authorList>
            <person name="Zhirakovskaya E."/>
        </authorList>
    </citation>
    <scope>NUCLEOTIDE SEQUENCE</scope>
</reference>
<evidence type="ECO:0000313" key="2">
    <source>
        <dbReference type="EMBL" id="VAV96221.1"/>
    </source>
</evidence>
<dbReference type="Gene3D" id="2.20.28.60">
    <property type="match status" value="1"/>
</dbReference>
<dbReference type="EMBL" id="UOEE01000218">
    <property type="protein sequence ID" value="VAV96221.1"/>
    <property type="molecule type" value="Genomic_DNA"/>
</dbReference>
<gene>
    <name evidence="2" type="ORF">MNBD_ALPHA06-842</name>
</gene>
<keyword evidence="2" id="KW-0012">Acyltransferase</keyword>
<feature type="region of interest" description="Disordered" evidence="1">
    <location>
        <begin position="1"/>
        <end position="29"/>
    </location>
</feature>
<dbReference type="Gene3D" id="1.10.580.10">
    <property type="entry name" value="Citrate Synthase, domain 1"/>
    <property type="match status" value="1"/>
</dbReference>
<dbReference type="InterPro" id="IPR016142">
    <property type="entry name" value="Citrate_synth-like_lrg_a-sub"/>
</dbReference>
<dbReference type="SUPFAM" id="SSF48256">
    <property type="entry name" value="Citrate synthase"/>
    <property type="match status" value="1"/>
</dbReference>
<dbReference type="GO" id="GO:0036440">
    <property type="term" value="F:citrate synthase activity"/>
    <property type="evidence" value="ECO:0007669"/>
    <property type="project" value="UniProtKB-EC"/>
</dbReference>
<evidence type="ECO:0000256" key="1">
    <source>
        <dbReference type="SAM" id="MobiDB-lite"/>
    </source>
</evidence>
<sequence>MEIKIKQSGTAKISLPSGASKELPTYSGSVGPDVIDIRTLYRDTGLFTFDPGFTSTASCESQITYIDGGKGTLLYRGYPIDQLAEKSSFLEVSYLLLNGELPTGGQLN</sequence>
<feature type="non-terminal residue" evidence="2">
    <location>
        <position position="108"/>
    </location>
</feature>
<dbReference type="InterPro" id="IPR036969">
    <property type="entry name" value="Citrate_synthase_sf"/>
</dbReference>
<dbReference type="EC" id="2.3.3.1" evidence="2"/>
<dbReference type="PANTHER" id="PTHR42871">
    <property type="entry name" value="CITRATE SYNTHASE"/>
    <property type="match status" value="1"/>
</dbReference>
<dbReference type="PANTHER" id="PTHR42871:SF1">
    <property type="entry name" value="CITRATE SYNTHASE"/>
    <property type="match status" value="1"/>
</dbReference>